<sequence>MKHYAKNGVISHLTSEDLERLNNNPVNRVLKWILLFTALCCFILMGWATGYTYDHAPPIPQKISSLDNHTIITQDDIYLGKQGFQRADLIDYGSLYGMGSMFGPDYTALALVELANATQNYLAQEQFNNSYEKLPEDQQFRIQKQMQFMLHGVDLTQQDVKVAPPFAKAIAAVREQLSQQLLKDDPKAGYSRARSLDAVGAKNTSDFIIYTALTSVGHRPNSTISWTQNWPYEPIVGNTPTSATFIWTWIGICFAFAGFGFVILINKLWLSGEDKGAMDQVISGFNSLTPSQRKIGKYFIFVGCIFLIQILMGGLMAHYYSERADFYGFPIGEYLPFNFLRSIHLQTPIVWIAFSWIGAGLFLGPIVSGKEAKFQGVLVDILFYASVVVIAGIVVGNYFSLMGYMPKLWFWLGNQGNSYLELGRGWQYAFFGALLLWSYLVFRAFWPNKHIWQEARRSFFVGKIRLEHLFWISTVNIALLYVCGMIPMFEVGKSYTMDDFWRWWVVHLWVEESFEFFAACVTAYLLMGIGLVSRQLAERTVYFELILIFLGGVIGTGHHMYWAGEPSIWIPMGSMFSFIEVLPLVLLVIESVDQYRIINQHNEFQYKLAYMFIIAAAVWNFVGAGIFGGGVLNAPLANYYEHGTSLTLNHAHTAMFGAFGLLGLGMIYFCLRYAAGNKYPFIERWGYIALFLFNIALVLWTWLTFFPVGWPQLNAVYEHGLNFARSLSFYDTKTLWQWMRMFGDILFACGALMMVFDFLVKLKPFFVRNH</sequence>
<evidence type="ECO:0000256" key="2">
    <source>
        <dbReference type="SAM" id="Phobius"/>
    </source>
</evidence>
<organism evidence="4 6">
    <name type="scientific">Commensalibacter communis</name>
    <dbReference type="NCBI Taxonomy" id="2972786"/>
    <lineage>
        <taxon>Bacteria</taxon>
        <taxon>Pseudomonadati</taxon>
        <taxon>Pseudomonadota</taxon>
        <taxon>Alphaproteobacteria</taxon>
        <taxon>Acetobacterales</taxon>
        <taxon>Acetobacteraceae</taxon>
    </lineage>
</organism>
<dbReference type="Proteomes" id="UP001154255">
    <property type="component" value="Unassembled WGS sequence"/>
</dbReference>
<keyword evidence="2" id="KW-1133">Transmembrane helix</keyword>
<evidence type="ECO:0000313" key="4">
    <source>
        <dbReference type="EMBL" id="CAI3950311.1"/>
    </source>
</evidence>
<dbReference type="PANTHER" id="PTHR10422">
    <property type="entry name" value="CYTOCHROME C OXIDASE SUBUNIT 1"/>
    <property type="match status" value="1"/>
</dbReference>
<feature type="transmembrane region" description="Helical" evidence="2">
    <location>
        <begin position="298"/>
        <end position="320"/>
    </location>
</feature>
<dbReference type="AlphaFoldDB" id="A0A9W4TQ94"/>
<dbReference type="InterPro" id="IPR054309">
    <property type="entry name" value="NorB_cytochrome_c-like"/>
</dbReference>
<feature type="transmembrane region" description="Helical" evidence="2">
    <location>
        <begin position="349"/>
        <end position="369"/>
    </location>
</feature>
<dbReference type="PROSITE" id="PS50855">
    <property type="entry name" value="COX1"/>
    <property type="match status" value="1"/>
</dbReference>
<evidence type="ECO:0000313" key="7">
    <source>
        <dbReference type="Proteomes" id="UP001154259"/>
    </source>
</evidence>
<dbReference type="InterPro" id="IPR023616">
    <property type="entry name" value="Cyt_c_oxase-like_su1_dom"/>
</dbReference>
<gene>
    <name evidence="5" type="ORF">R53529_LOCUS1901</name>
    <name evidence="4" type="ORF">R53530_LOCUS1783</name>
</gene>
<reference evidence="4" key="1">
    <citation type="submission" date="2022-10" db="EMBL/GenBank/DDBJ databases">
        <authorList>
            <person name="Botero Cardona J."/>
        </authorList>
    </citation>
    <scope>NUCLEOTIDE SEQUENCE</scope>
    <source>
        <strain evidence="4">LMG 31819</strain>
        <strain evidence="5">R-53529</strain>
    </source>
</reference>
<dbReference type="Pfam" id="PF22085">
    <property type="entry name" value="NorB_cytochrome_c-like"/>
    <property type="match status" value="1"/>
</dbReference>
<dbReference type="RefSeq" id="WP_271790325.1">
    <property type="nucleotide sequence ID" value="NZ_CAMXCJ010000006.1"/>
</dbReference>
<dbReference type="EMBL" id="CAMXCS010000006">
    <property type="protein sequence ID" value="CAI3954382.1"/>
    <property type="molecule type" value="Genomic_DNA"/>
</dbReference>
<feature type="transmembrane region" description="Helical" evidence="2">
    <location>
        <begin position="610"/>
        <end position="634"/>
    </location>
</feature>
<keyword evidence="1" id="KW-0249">Electron transport</keyword>
<feature type="transmembrane region" description="Helical" evidence="2">
    <location>
        <begin position="381"/>
        <end position="405"/>
    </location>
</feature>
<feature type="transmembrane region" description="Helical" evidence="2">
    <location>
        <begin position="425"/>
        <end position="446"/>
    </location>
</feature>
<name>A0A9W4TQ94_9PROT</name>
<keyword evidence="1" id="KW-0813">Transport</keyword>
<evidence type="ECO:0000313" key="6">
    <source>
        <dbReference type="Proteomes" id="UP001154255"/>
    </source>
</evidence>
<keyword evidence="2" id="KW-0812">Transmembrane</keyword>
<dbReference type="EMBL" id="CAMXCM010000005">
    <property type="protein sequence ID" value="CAI3950311.1"/>
    <property type="molecule type" value="Genomic_DNA"/>
</dbReference>
<feature type="transmembrane region" description="Helical" evidence="2">
    <location>
        <begin position="738"/>
        <end position="760"/>
    </location>
</feature>
<dbReference type="GO" id="GO:0020037">
    <property type="term" value="F:heme binding"/>
    <property type="evidence" value="ECO:0007669"/>
    <property type="project" value="InterPro"/>
</dbReference>
<feature type="transmembrane region" description="Helical" evidence="2">
    <location>
        <begin position="687"/>
        <end position="710"/>
    </location>
</feature>
<dbReference type="GO" id="GO:0009060">
    <property type="term" value="P:aerobic respiration"/>
    <property type="evidence" value="ECO:0007669"/>
    <property type="project" value="InterPro"/>
</dbReference>
<keyword evidence="1" id="KW-0679">Respiratory chain</keyword>
<accession>A0A9W4TQ94</accession>
<feature type="transmembrane region" description="Helical" evidence="2">
    <location>
        <begin position="466"/>
        <end position="489"/>
    </location>
</feature>
<feature type="transmembrane region" description="Helical" evidence="2">
    <location>
        <begin position="29"/>
        <end position="53"/>
    </location>
</feature>
<evidence type="ECO:0000313" key="5">
    <source>
        <dbReference type="EMBL" id="CAI3954382.1"/>
    </source>
</evidence>
<proteinExistence type="predicted"/>
<feature type="domain" description="Cytochrome oxidase subunit I profile" evidence="3">
    <location>
        <begin position="541"/>
        <end position="770"/>
    </location>
</feature>
<feature type="transmembrane region" description="Helical" evidence="2">
    <location>
        <begin position="541"/>
        <end position="562"/>
    </location>
</feature>
<dbReference type="Gene3D" id="1.20.210.10">
    <property type="entry name" value="Cytochrome c oxidase-like, subunit I domain"/>
    <property type="match status" value="1"/>
</dbReference>
<evidence type="ECO:0000256" key="1">
    <source>
        <dbReference type="ARBA" id="ARBA00022660"/>
    </source>
</evidence>
<dbReference type="Proteomes" id="UP001154259">
    <property type="component" value="Unassembled WGS sequence"/>
</dbReference>
<dbReference type="Pfam" id="PF00115">
    <property type="entry name" value="COX1"/>
    <property type="match status" value="1"/>
</dbReference>
<keyword evidence="7" id="KW-1185">Reference proteome</keyword>
<feature type="transmembrane region" description="Helical" evidence="2">
    <location>
        <begin position="568"/>
        <end position="589"/>
    </location>
</feature>
<feature type="transmembrane region" description="Helical" evidence="2">
    <location>
        <begin position="654"/>
        <end position="675"/>
    </location>
</feature>
<evidence type="ECO:0000259" key="3">
    <source>
        <dbReference type="PROSITE" id="PS50855"/>
    </source>
</evidence>
<dbReference type="GO" id="GO:0004129">
    <property type="term" value="F:cytochrome-c oxidase activity"/>
    <property type="evidence" value="ECO:0007669"/>
    <property type="project" value="InterPro"/>
</dbReference>
<dbReference type="SUPFAM" id="SSF81442">
    <property type="entry name" value="Cytochrome c oxidase subunit I-like"/>
    <property type="match status" value="1"/>
</dbReference>
<dbReference type="InterPro" id="IPR036927">
    <property type="entry name" value="Cyt_c_oxase-like_su1_sf"/>
</dbReference>
<feature type="transmembrane region" description="Helical" evidence="2">
    <location>
        <begin position="509"/>
        <end position="529"/>
    </location>
</feature>
<keyword evidence="2" id="KW-0472">Membrane</keyword>
<feature type="transmembrane region" description="Helical" evidence="2">
    <location>
        <begin position="246"/>
        <end position="265"/>
    </location>
</feature>
<protein>
    <submittedName>
        <fullName evidence="4 5">Nitric oxide reductase large subunit (NorB)</fullName>
    </submittedName>
</protein>
<dbReference type="PANTHER" id="PTHR10422:SF38">
    <property type="entry name" value="CYTOCHROME B SUBUNIT OF NITRIC OXIDE REDUCTASE"/>
    <property type="match status" value="1"/>
</dbReference>
<comment type="caution">
    <text evidence="4">The sequence shown here is derived from an EMBL/GenBank/DDBJ whole genome shotgun (WGS) entry which is preliminary data.</text>
</comment>
<dbReference type="InterPro" id="IPR000883">
    <property type="entry name" value="Cyt_C_Oxase_1"/>
</dbReference>
<dbReference type="GO" id="GO:0016020">
    <property type="term" value="C:membrane"/>
    <property type="evidence" value="ECO:0007669"/>
    <property type="project" value="InterPro"/>
</dbReference>